<reference evidence="2" key="1">
    <citation type="submission" date="2022-03" db="EMBL/GenBank/DDBJ databases">
        <authorList>
            <person name="Sayadi A."/>
        </authorList>
    </citation>
    <scope>NUCLEOTIDE SEQUENCE</scope>
</reference>
<evidence type="ECO:0000256" key="1">
    <source>
        <dbReference type="SAM" id="MobiDB-lite"/>
    </source>
</evidence>
<dbReference type="Proteomes" id="UP001152888">
    <property type="component" value="Unassembled WGS sequence"/>
</dbReference>
<organism evidence="2 3">
    <name type="scientific">Acanthoscelides obtectus</name>
    <name type="common">Bean weevil</name>
    <name type="synonym">Bruchus obtectus</name>
    <dbReference type="NCBI Taxonomy" id="200917"/>
    <lineage>
        <taxon>Eukaryota</taxon>
        <taxon>Metazoa</taxon>
        <taxon>Ecdysozoa</taxon>
        <taxon>Arthropoda</taxon>
        <taxon>Hexapoda</taxon>
        <taxon>Insecta</taxon>
        <taxon>Pterygota</taxon>
        <taxon>Neoptera</taxon>
        <taxon>Endopterygota</taxon>
        <taxon>Coleoptera</taxon>
        <taxon>Polyphaga</taxon>
        <taxon>Cucujiformia</taxon>
        <taxon>Chrysomeloidea</taxon>
        <taxon>Chrysomelidae</taxon>
        <taxon>Bruchinae</taxon>
        <taxon>Bruchini</taxon>
        <taxon>Acanthoscelides</taxon>
    </lineage>
</organism>
<name>A0A9P0JUJ6_ACAOB</name>
<dbReference type="EMBL" id="CAKOFQ010006681">
    <property type="protein sequence ID" value="CAH1959367.1"/>
    <property type="molecule type" value="Genomic_DNA"/>
</dbReference>
<evidence type="ECO:0000313" key="3">
    <source>
        <dbReference type="Proteomes" id="UP001152888"/>
    </source>
</evidence>
<gene>
    <name evidence="2" type="ORF">ACAOBT_LOCUS3142</name>
</gene>
<protein>
    <submittedName>
        <fullName evidence="2">Uncharacterized protein</fullName>
    </submittedName>
</protein>
<proteinExistence type="predicted"/>
<feature type="compositionally biased region" description="Acidic residues" evidence="1">
    <location>
        <begin position="39"/>
        <end position="53"/>
    </location>
</feature>
<evidence type="ECO:0000313" key="2">
    <source>
        <dbReference type="EMBL" id="CAH1959367.1"/>
    </source>
</evidence>
<accession>A0A9P0JUJ6</accession>
<keyword evidence="3" id="KW-1185">Reference proteome</keyword>
<feature type="region of interest" description="Disordered" evidence="1">
    <location>
        <begin position="1"/>
        <end position="55"/>
    </location>
</feature>
<sequence>MSAHNRYLSDKDLEEIVRRYEREEEDSDYTNNDLGDSGSEAEDHEEEEVEADEIVSLLKKSHPTMRYR</sequence>
<dbReference type="AlphaFoldDB" id="A0A9P0JUJ6"/>
<feature type="compositionally biased region" description="Basic and acidic residues" evidence="1">
    <location>
        <begin position="7"/>
        <end position="22"/>
    </location>
</feature>
<comment type="caution">
    <text evidence="2">The sequence shown here is derived from an EMBL/GenBank/DDBJ whole genome shotgun (WGS) entry which is preliminary data.</text>
</comment>